<dbReference type="GO" id="GO:0005576">
    <property type="term" value="C:extracellular region"/>
    <property type="evidence" value="ECO:0007669"/>
    <property type="project" value="InterPro"/>
</dbReference>
<feature type="chain" id="PRO_5040150203" description="Chitin-binding type-2 domain-containing protein" evidence="1">
    <location>
        <begin position="22"/>
        <end position="143"/>
    </location>
</feature>
<dbReference type="OrthoDB" id="6648819at2759"/>
<evidence type="ECO:0000259" key="2">
    <source>
        <dbReference type="PROSITE" id="PS50940"/>
    </source>
</evidence>
<dbReference type="AlphaFoldDB" id="A0A9P0NZZ2"/>
<protein>
    <recommendedName>
        <fullName evidence="2">Chitin-binding type-2 domain-containing protein</fullName>
    </recommendedName>
</protein>
<dbReference type="SUPFAM" id="SSF57625">
    <property type="entry name" value="Invertebrate chitin-binding proteins"/>
    <property type="match status" value="2"/>
</dbReference>
<sequence>MEIILLISSLVTIATVPTALCQYECTTAGMFRYPDPTCRAFYICALYNSRFVRSNYTCPISKIFDQTTQQCSSTASCEDISTVCGSETAAEPPWPTYPNPTAVNCSSYITCYGTNPIVTSCPSGYYYNNKINSPGCFTKPDCT</sequence>
<dbReference type="Pfam" id="PF01607">
    <property type="entry name" value="CBM_14"/>
    <property type="match status" value="1"/>
</dbReference>
<proteinExistence type="predicted"/>
<accession>A0A9P0NZZ2</accession>
<feature type="domain" description="Chitin-binding type-2" evidence="2">
    <location>
        <begin position="81"/>
        <end position="143"/>
    </location>
</feature>
<dbReference type="SMART" id="SM00494">
    <property type="entry name" value="ChtBD2"/>
    <property type="match status" value="2"/>
</dbReference>
<organism evidence="3 4">
    <name type="scientific">Acanthoscelides obtectus</name>
    <name type="common">Bean weevil</name>
    <name type="synonym">Bruchus obtectus</name>
    <dbReference type="NCBI Taxonomy" id="200917"/>
    <lineage>
        <taxon>Eukaryota</taxon>
        <taxon>Metazoa</taxon>
        <taxon>Ecdysozoa</taxon>
        <taxon>Arthropoda</taxon>
        <taxon>Hexapoda</taxon>
        <taxon>Insecta</taxon>
        <taxon>Pterygota</taxon>
        <taxon>Neoptera</taxon>
        <taxon>Endopterygota</taxon>
        <taxon>Coleoptera</taxon>
        <taxon>Polyphaga</taxon>
        <taxon>Cucujiformia</taxon>
        <taxon>Chrysomeloidea</taxon>
        <taxon>Chrysomelidae</taxon>
        <taxon>Bruchinae</taxon>
        <taxon>Bruchini</taxon>
        <taxon>Acanthoscelides</taxon>
    </lineage>
</organism>
<evidence type="ECO:0000256" key="1">
    <source>
        <dbReference type="SAM" id="SignalP"/>
    </source>
</evidence>
<comment type="caution">
    <text evidence="3">The sequence shown here is derived from an EMBL/GenBank/DDBJ whole genome shotgun (WGS) entry which is preliminary data.</text>
</comment>
<evidence type="ECO:0000313" key="3">
    <source>
        <dbReference type="EMBL" id="CAH1961338.1"/>
    </source>
</evidence>
<dbReference type="EMBL" id="CAKOFQ010006694">
    <property type="protein sequence ID" value="CAH1961338.1"/>
    <property type="molecule type" value="Genomic_DNA"/>
</dbReference>
<dbReference type="InterPro" id="IPR002557">
    <property type="entry name" value="Chitin-bd_dom"/>
</dbReference>
<feature type="domain" description="Chitin-binding type-2" evidence="2">
    <location>
        <begin position="22"/>
        <end position="79"/>
    </location>
</feature>
<dbReference type="InterPro" id="IPR036508">
    <property type="entry name" value="Chitin-bd_dom_sf"/>
</dbReference>
<dbReference type="PROSITE" id="PS50940">
    <property type="entry name" value="CHIT_BIND_II"/>
    <property type="match status" value="2"/>
</dbReference>
<reference evidence="3" key="1">
    <citation type="submission" date="2022-03" db="EMBL/GenBank/DDBJ databases">
        <authorList>
            <person name="Sayadi A."/>
        </authorList>
    </citation>
    <scope>NUCLEOTIDE SEQUENCE</scope>
</reference>
<evidence type="ECO:0000313" key="4">
    <source>
        <dbReference type="Proteomes" id="UP001152888"/>
    </source>
</evidence>
<name>A0A9P0NZZ2_ACAOB</name>
<gene>
    <name evidence="3" type="ORF">ACAOBT_LOCUS4108</name>
</gene>
<dbReference type="Proteomes" id="UP001152888">
    <property type="component" value="Unassembled WGS sequence"/>
</dbReference>
<dbReference type="GO" id="GO:0008061">
    <property type="term" value="F:chitin binding"/>
    <property type="evidence" value="ECO:0007669"/>
    <property type="project" value="InterPro"/>
</dbReference>
<dbReference type="Gene3D" id="2.170.140.10">
    <property type="entry name" value="Chitin binding domain"/>
    <property type="match status" value="2"/>
</dbReference>
<keyword evidence="1" id="KW-0732">Signal</keyword>
<feature type="signal peptide" evidence="1">
    <location>
        <begin position="1"/>
        <end position="21"/>
    </location>
</feature>
<keyword evidence="4" id="KW-1185">Reference proteome</keyword>